<reference evidence="4 5" key="1">
    <citation type="submission" date="2021-06" db="EMBL/GenBank/DDBJ databases">
        <title>Chromosome-level genome assembly of the red-tail catfish (Hemibagrus wyckioides).</title>
        <authorList>
            <person name="Shao F."/>
        </authorList>
    </citation>
    <scope>NUCLEOTIDE SEQUENCE [LARGE SCALE GENOMIC DNA]</scope>
    <source>
        <strain evidence="4">EC202008001</strain>
        <tissue evidence="4">Blood</tissue>
    </source>
</reference>
<evidence type="ECO:0000313" key="5">
    <source>
        <dbReference type="Proteomes" id="UP000824219"/>
    </source>
</evidence>
<feature type="chain" id="PRO_5039489218" description="Ig-like domain-containing protein" evidence="2">
    <location>
        <begin position="23"/>
        <end position="351"/>
    </location>
</feature>
<name>A0A9D3SAV8_9TELE</name>
<evidence type="ECO:0000313" key="4">
    <source>
        <dbReference type="EMBL" id="KAG7317796.1"/>
    </source>
</evidence>
<evidence type="ECO:0000256" key="1">
    <source>
        <dbReference type="SAM" id="Phobius"/>
    </source>
</evidence>
<evidence type="ECO:0000256" key="2">
    <source>
        <dbReference type="SAM" id="SignalP"/>
    </source>
</evidence>
<feature type="transmembrane region" description="Helical" evidence="1">
    <location>
        <begin position="282"/>
        <end position="305"/>
    </location>
</feature>
<keyword evidence="2" id="KW-0732">Signal</keyword>
<proteinExistence type="predicted"/>
<evidence type="ECO:0000259" key="3">
    <source>
        <dbReference type="PROSITE" id="PS50835"/>
    </source>
</evidence>
<keyword evidence="1" id="KW-1133">Transmembrane helix</keyword>
<dbReference type="InterPro" id="IPR036179">
    <property type="entry name" value="Ig-like_dom_sf"/>
</dbReference>
<feature type="domain" description="Ig-like" evidence="3">
    <location>
        <begin position="35"/>
        <end position="133"/>
    </location>
</feature>
<dbReference type="Gene3D" id="2.60.40.10">
    <property type="entry name" value="Immunoglobulins"/>
    <property type="match status" value="1"/>
</dbReference>
<keyword evidence="1" id="KW-0472">Membrane</keyword>
<dbReference type="PROSITE" id="PS50835">
    <property type="entry name" value="IG_LIKE"/>
    <property type="match status" value="1"/>
</dbReference>
<dbReference type="InterPro" id="IPR007110">
    <property type="entry name" value="Ig-like_dom"/>
</dbReference>
<sequence>MAWCRFDSYHLIFLLMLASTECRKCSVLNVDAVLNSVVTLTCPLTTWPEATQVIWEVLQGERAERVGNCSSSCTTGAINNRTQKPLCKVRAVEDLEKGTGSLIISPVAITDAVWYRCTVQNRTGPYCSEIKISVKDEPQLQTLIKDCKSIDPFEAVLNKTFMLQCPVDRSHLDASQLIWGTLEADVTIPITRCPTGCTSSGAQKPLCERAKTMKNGSLTISPMWPTDTQWFWCALSGSSTSCYKFKLIVKENGSTTWQIKAKGATQSAQEQTDTVVIMNATMLIITSATSAIFLLAILVGVYIYFQKQKKENTHKVERENPYDDTEAINSDFCQFSFVQVENESLHTFKNN</sequence>
<dbReference type="SMART" id="SM00409">
    <property type="entry name" value="IG"/>
    <property type="match status" value="2"/>
</dbReference>
<dbReference type="SUPFAM" id="SSF48726">
    <property type="entry name" value="Immunoglobulin"/>
    <property type="match status" value="1"/>
</dbReference>
<dbReference type="InterPro" id="IPR003599">
    <property type="entry name" value="Ig_sub"/>
</dbReference>
<organism evidence="4 5">
    <name type="scientific">Hemibagrus wyckioides</name>
    <dbReference type="NCBI Taxonomy" id="337641"/>
    <lineage>
        <taxon>Eukaryota</taxon>
        <taxon>Metazoa</taxon>
        <taxon>Chordata</taxon>
        <taxon>Craniata</taxon>
        <taxon>Vertebrata</taxon>
        <taxon>Euteleostomi</taxon>
        <taxon>Actinopterygii</taxon>
        <taxon>Neopterygii</taxon>
        <taxon>Teleostei</taxon>
        <taxon>Ostariophysi</taxon>
        <taxon>Siluriformes</taxon>
        <taxon>Bagridae</taxon>
        <taxon>Hemibagrus</taxon>
    </lineage>
</organism>
<dbReference type="EMBL" id="JAHKSW010000023">
    <property type="protein sequence ID" value="KAG7317796.1"/>
    <property type="molecule type" value="Genomic_DNA"/>
</dbReference>
<dbReference type="InterPro" id="IPR013783">
    <property type="entry name" value="Ig-like_fold"/>
</dbReference>
<gene>
    <name evidence="4" type="ORF">KOW79_018831</name>
</gene>
<dbReference type="OrthoDB" id="8786162at2759"/>
<keyword evidence="1" id="KW-0812">Transmembrane</keyword>
<comment type="caution">
    <text evidence="4">The sequence shown here is derived from an EMBL/GenBank/DDBJ whole genome shotgun (WGS) entry which is preliminary data.</text>
</comment>
<feature type="signal peptide" evidence="2">
    <location>
        <begin position="1"/>
        <end position="22"/>
    </location>
</feature>
<accession>A0A9D3SAV8</accession>
<protein>
    <recommendedName>
        <fullName evidence="3">Ig-like domain-containing protein</fullName>
    </recommendedName>
</protein>
<dbReference type="Proteomes" id="UP000824219">
    <property type="component" value="Linkage Group LG23"/>
</dbReference>
<dbReference type="AlphaFoldDB" id="A0A9D3SAV8"/>
<keyword evidence="5" id="KW-1185">Reference proteome</keyword>